<comment type="caution">
    <text evidence="1">The sequence shown here is derived from an EMBL/GenBank/DDBJ whole genome shotgun (WGS) entry which is preliminary data.</text>
</comment>
<protein>
    <submittedName>
        <fullName evidence="1">DUF2917 domain-containing protein</fullName>
    </submittedName>
</protein>
<dbReference type="Pfam" id="PF11142">
    <property type="entry name" value="DUF2917"/>
    <property type="match status" value="1"/>
</dbReference>
<dbReference type="EMBL" id="JBBUTF010000023">
    <property type="protein sequence ID" value="MEK8028359.1"/>
    <property type="molecule type" value="Genomic_DNA"/>
</dbReference>
<organism evidence="1 2">
    <name type="scientific">Pseudaquabacterium rugosum</name>
    <dbReference type="NCBI Taxonomy" id="2984194"/>
    <lineage>
        <taxon>Bacteria</taxon>
        <taxon>Pseudomonadati</taxon>
        <taxon>Pseudomonadota</taxon>
        <taxon>Betaproteobacteria</taxon>
        <taxon>Burkholderiales</taxon>
        <taxon>Sphaerotilaceae</taxon>
        <taxon>Pseudaquabacterium</taxon>
    </lineage>
</organism>
<evidence type="ECO:0000313" key="1">
    <source>
        <dbReference type="EMBL" id="MEK8028359.1"/>
    </source>
</evidence>
<gene>
    <name evidence="1" type="ORF">AACH11_20560</name>
</gene>
<keyword evidence="2" id="KW-1185">Reference proteome</keyword>
<dbReference type="InterPro" id="IPR021317">
    <property type="entry name" value="DUF2917"/>
</dbReference>
<sequence length="135" mass="14826">MNRKPTLLSDERVRQLARGHTITLPAGQALRLPAVTGHAPRRLHLLQGRLWLTCRGDLDDHHLEPGAQWPLGEPGAVVIEAEPGQTVRLRLEPPPRALLIDAGLGLLEGLLRAGAARLRRRRTLRPLASRGAPSR</sequence>
<name>A0ABU9BEK7_9BURK</name>
<reference evidence="1 2" key="1">
    <citation type="submission" date="2024-04" db="EMBL/GenBank/DDBJ databases">
        <title>Novel species of the genus Ideonella isolated from streams.</title>
        <authorList>
            <person name="Lu H."/>
        </authorList>
    </citation>
    <scope>NUCLEOTIDE SEQUENCE [LARGE SCALE GENOMIC DNA]</scope>
    <source>
        <strain evidence="1 2">BYS139W</strain>
    </source>
</reference>
<proteinExistence type="predicted"/>
<dbReference type="RefSeq" id="WP_341376146.1">
    <property type="nucleotide sequence ID" value="NZ_JBBUTF010000023.1"/>
</dbReference>
<evidence type="ECO:0000313" key="2">
    <source>
        <dbReference type="Proteomes" id="UP001368500"/>
    </source>
</evidence>
<accession>A0ABU9BEK7</accession>
<dbReference type="Proteomes" id="UP001368500">
    <property type="component" value="Unassembled WGS sequence"/>
</dbReference>